<reference evidence="10 11" key="1">
    <citation type="submission" date="2022-03" db="EMBL/GenBank/DDBJ databases">
        <authorList>
            <person name="Macdonald S."/>
            <person name="Ahmed S."/>
            <person name="Newling K."/>
        </authorList>
    </citation>
    <scope>NUCLEOTIDE SEQUENCE [LARGE SCALE GENOMIC DNA]</scope>
</reference>
<evidence type="ECO:0000256" key="6">
    <source>
        <dbReference type="ARBA" id="ARBA00023239"/>
    </source>
</evidence>
<evidence type="ECO:0000256" key="2">
    <source>
        <dbReference type="ARBA" id="ARBA00001946"/>
    </source>
</evidence>
<evidence type="ECO:0000256" key="3">
    <source>
        <dbReference type="ARBA" id="ARBA00022723"/>
    </source>
</evidence>
<dbReference type="InterPro" id="IPR050148">
    <property type="entry name" value="Terpene_synthase-like"/>
</dbReference>
<evidence type="ECO:0000256" key="5">
    <source>
        <dbReference type="ARBA" id="ARBA00023211"/>
    </source>
</evidence>
<feature type="domain" description="Terpene synthase N-terminal" evidence="8">
    <location>
        <begin position="63"/>
        <end position="242"/>
    </location>
</feature>
<keyword evidence="5" id="KW-0464">Manganese</keyword>
<dbReference type="PANTHER" id="PTHR31225">
    <property type="entry name" value="OS04G0344100 PROTEIN-RELATED"/>
    <property type="match status" value="1"/>
</dbReference>
<protein>
    <submittedName>
        <fullName evidence="10">Uncharacterized protein</fullName>
    </submittedName>
</protein>
<gene>
    <name evidence="10" type="ORF">ERUC_LOCUS20619</name>
</gene>
<keyword evidence="6" id="KW-0456">Lyase</keyword>
<dbReference type="EMBL" id="CAKOAT010198933">
    <property type="protein sequence ID" value="CAH8354864.1"/>
    <property type="molecule type" value="Genomic_DNA"/>
</dbReference>
<feature type="domain" description="Terpene synthase metal-binding" evidence="9">
    <location>
        <begin position="299"/>
        <end position="537"/>
    </location>
</feature>
<dbReference type="SFLD" id="SFLDS00005">
    <property type="entry name" value="Isoprenoid_Synthase_Type_I"/>
    <property type="match status" value="1"/>
</dbReference>
<dbReference type="Gene3D" id="1.10.600.10">
    <property type="entry name" value="Farnesyl Diphosphate Synthase"/>
    <property type="match status" value="1"/>
</dbReference>
<dbReference type="InterPro" id="IPR034741">
    <property type="entry name" value="Terpene_cyclase-like_1_C"/>
</dbReference>
<dbReference type="InterPro" id="IPR008930">
    <property type="entry name" value="Terpenoid_cyclase/PrenylTrfase"/>
</dbReference>
<dbReference type="InterPro" id="IPR001906">
    <property type="entry name" value="Terpene_synth_N"/>
</dbReference>
<dbReference type="GO" id="GO:0046872">
    <property type="term" value="F:metal ion binding"/>
    <property type="evidence" value="ECO:0007669"/>
    <property type="project" value="UniProtKB-KW"/>
</dbReference>
<accession>A0ABC8K8A9</accession>
<dbReference type="Proteomes" id="UP001642260">
    <property type="component" value="Unassembled WGS sequence"/>
</dbReference>
<proteinExistence type="inferred from homology"/>
<evidence type="ECO:0000259" key="8">
    <source>
        <dbReference type="Pfam" id="PF01397"/>
    </source>
</evidence>
<dbReference type="Gene3D" id="1.50.10.130">
    <property type="entry name" value="Terpene synthase, N-terminal domain"/>
    <property type="match status" value="1"/>
</dbReference>
<dbReference type="InterPro" id="IPR005630">
    <property type="entry name" value="Terpene_synthase_metal-bd"/>
</dbReference>
<dbReference type="Pfam" id="PF01397">
    <property type="entry name" value="Terpene_synth"/>
    <property type="match status" value="1"/>
</dbReference>
<keyword evidence="4" id="KW-0460">Magnesium</keyword>
<dbReference type="Pfam" id="PF03936">
    <property type="entry name" value="Terpene_synth_C"/>
    <property type="match status" value="1"/>
</dbReference>
<evidence type="ECO:0000313" key="11">
    <source>
        <dbReference type="Proteomes" id="UP001642260"/>
    </source>
</evidence>
<evidence type="ECO:0000313" key="10">
    <source>
        <dbReference type="EMBL" id="CAH8354864.1"/>
    </source>
</evidence>
<dbReference type="FunFam" id="1.10.600.10:FF:000007">
    <property type="entry name" value="Isoprene synthase, chloroplastic"/>
    <property type="match status" value="1"/>
</dbReference>
<dbReference type="GO" id="GO:0016838">
    <property type="term" value="F:carbon-oxygen lyase activity, acting on phosphates"/>
    <property type="evidence" value="ECO:0007669"/>
    <property type="project" value="UniProtKB-ARBA"/>
</dbReference>
<dbReference type="PANTHER" id="PTHR31225:SF93">
    <property type="entry name" value="ALPHA-HUMULENE_(-)-(E)-BETA-CARYOPHYLLENE SYNTHASE"/>
    <property type="match status" value="1"/>
</dbReference>
<dbReference type="CDD" id="cd00684">
    <property type="entry name" value="Terpene_cyclase_plant_C1"/>
    <property type="match status" value="1"/>
</dbReference>
<comment type="cofactor">
    <cofactor evidence="1">
        <name>Mn(2+)</name>
        <dbReference type="ChEBI" id="CHEBI:29035"/>
    </cofactor>
</comment>
<evidence type="ECO:0000256" key="1">
    <source>
        <dbReference type="ARBA" id="ARBA00001936"/>
    </source>
</evidence>
<dbReference type="InterPro" id="IPR044814">
    <property type="entry name" value="Terpene_cyclase_plant_C1"/>
</dbReference>
<dbReference type="GO" id="GO:0016114">
    <property type="term" value="P:terpenoid biosynthetic process"/>
    <property type="evidence" value="ECO:0007669"/>
    <property type="project" value="UniProtKB-ARBA"/>
</dbReference>
<sequence length="596" mass="68789">MISALRIFSQVQLIPLCLNTSLSLFPRPSLALKPMKHRLFCAKATTNDDLNSSRPSKHFAPSLWGDHFLSVPLNGEEFDELEKEIKFMKPLVKDMLMSSHSSDKERIRLIYLLISLGVSYHFEKEVEEILNLSFSKLDDIIAGEDDLETISIMFEVFRLYGHNMSCDAFDRFRGEDGRFQETLARDVRGMLQLFQIAHLGTPSEDIMDEALSFTRNHLESLDGDNASSAIAPHLFKHIQNALYIPRYGNIEVLVAREYISYYEQDESHNEIILKFAKLNFNFCQFHYIQELKTLTRWWKDLDLASKLPHIRDRLVECHFMSLGAYFEPKYSLGRIIVAKITMIVVVVDDTYDAYATLPEAIALTECLQRWNIDSNGKVPEYLRIVLQSLFEVMGEIEREMRPKGRSYGVKQVVEKIKIVVKAYKELAKWTQTGHMPTFEEYMKIGLVTAGMGDFAGYCFIGMEDISEKESFEGLSSKPLIFKALDAMFRLANDVGSYETETSRGEMVNALNCYMKQHGVTKEEASQELRKIYRDNYKVVMEEFMSTHGYVPRQALLRCLSFARIFDVFYKEGDGYSDPKGKIERFMTSLYVHPILL</sequence>
<comment type="cofactor">
    <cofactor evidence="2">
        <name>Mg(2+)</name>
        <dbReference type="ChEBI" id="CHEBI:18420"/>
    </cofactor>
</comment>
<comment type="caution">
    <text evidence="10">The sequence shown here is derived from an EMBL/GenBank/DDBJ whole genome shotgun (WGS) entry which is preliminary data.</text>
</comment>
<dbReference type="SUPFAM" id="SSF48239">
    <property type="entry name" value="Terpenoid cyclases/Protein prenyltransferases"/>
    <property type="match status" value="1"/>
</dbReference>
<dbReference type="InterPro" id="IPR036965">
    <property type="entry name" value="Terpene_synth_N_sf"/>
</dbReference>
<evidence type="ECO:0000259" key="9">
    <source>
        <dbReference type="Pfam" id="PF03936"/>
    </source>
</evidence>
<dbReference type="SFLD" id="SFLDG01019">
    <property type="entry name" value="Terpene_Cyclase_Like_1_C_Termi"/>
    <property type="match status" value="1"/>
</dbReference>
<organism evidence="10 11">
    <name type="scientific">Eruca vesicaria subsp. sativa</name>
    <name type="common">Garden rocket</name>
    <name type="synonym">Eruca sativa</name>
    <dbReference type="NCBI Taxonomy" id="29727"/>
    <lineage>
        <taxon>Eukaryota</taxon>
        <taxon>Viridiplantae</taxon>
        <taxon>Streptophyta</taxon>
        <taxon>Embryophyta</taxon>
        <taxon>Tracheophyta</taxon>
        <taxon>Spermatophyta</taxon>
        <taxon>Magnoliopsida</taxon>
        <taxon>eudicotyledons</taxon>
        <taxon>Gunneridae</taxon>
        <taxon>Pentapetalae</taxon>
        <taxon>rosids</taxon>
        <taxon>malvids</taxon>
        <taxon>Brassicales</taxon>
        <taxon>Brassicaceae</taxon>
        <taxon>Brassiceae</taxon>
        <taxon>Eruca</taxon>
    </lineage>
</organism>
<dbReference type="AlphaFoldDB" id="A0ABC8K8A9"/>
<dbReference type="FunFam" id="1.50.10.130:FF:000001">
    <property type="entry name" value="Isoprene synthase, chloroplastic"/>
    <property type="match status" value="1"/>
</dbReference>
<dbReference type="InterPro" id="IPR008949">
    <property type="entry name" value="Isoprenoid_synthase_dom_sf"/>
</dbReference>
<keyword evidence="3" id="KW-0479">Metal-binding</keyword>
<comment type="similarity">
    <text evidence="7">Belongs to the terpene synthase family. Tpsa subfamily.</text>
</comment>
<dbReference type="SUPFAM" id="SSF48576">
    <property type="entry name" value="Terpenoid synthases"/>
    <property type="match status" value="1"/>
</dbReference>
<evidence type="ECO:0000256" key="7">
    <source>
        <dbReference type="ARBA" id="ARBA00038405"/>
    </source>
</evidence>
<name>A0ABC8K8A9_ERUVS</name>
<keyword evidence="11" id="KW-1185">Reference proteome</keyword>
<evidence type="ECO:0000256" key="4">
    <source>
        <dbReference type="ARBA" id="ARBA00022842"/>
    </source>
</evidence>